<dbReference type="AlphaFoldDB" id="A0A0F9QCJ2"/>
<dbReference type="EMBL" id="LAZR01001715">
    <property type="protein sequence ID" value="KKN40249.1"/>
    <property type="molecule type" value="Genomic_DNA"/>
</dbReference>
<comment type="caution">
    <text evidence="2">The sequence shown here is derived from an EMBL/GenBank/DDBJ whole genome shotgun (WGS) entry which is preliminary data.</text>
</comment>
<evidence type="ECO:0000313" key="2">
    <source>
        <dbReference type="EMBL" id="KKN40249.1"/>
    </source>
</evidence>
<feature type="coiled-coil region" evidence="1">
    <location>
        <begin position="6"/>
        <end position="47"/>
    </location>
</feature>
<gene>
    <name evidence="2" type="ORF">LCGC14_0735290</name>
</gene>
<accession>A0A0F9QCJ2</accession>
<reference evidence="2" key="1">
    <citation type="journal article" date="2015" name="Nature">
        <title>Complex archaea that bridge the gap between prokaryotes and eukaryotes.</title>
        <authorList>
            <person name="Spang A."/>
            <person name="Saw J.H."/>
            <person name="Jorgensen S.L."/>
            <person name="Zaremba-Niedzwiedzka K."/>
            <person name="Martijn J."/>
            <person name="Lind A.E."/>
            <person name="van Eijk R."/>
            <person name="Schleper C."/>
            <person name="Guy L."/>
            <person name="Ettema T.J."/>
        </authorList>
    </citation>
    <scope>NUCLEOTIDE SEQUENCE</scope>
</reference>
<protein>
    <submittedName>
        <fullName evidence="2">Uncharacterized protein</fullName>
    </submittedName>
</protein>
<sequence>MIPTNIAQLRKDMDSCRSDLAKIEGQQEGAETEIAALNKEAKELGIEPDDLREAAERIIDDVQEALGVVRGEVTNVTGRIDSGD</sequence>
<proteinExistence type="predicted"/>
<evidence type="ECO:0000256" key="1">
    <source>
        <dbReference type="SAM" id="Coils"/>
    </source>
</evidence>
<name>A0A0F9QCJ2_9ZZZZ</name>
<dbReference type="Gene3D" id="1.10.287.1490">
    <property type="match status" value="1"/>
</dbReference>
<organism evidence="2">
    <name type="scientific">marine sediment metagenome</name>
    <dbReference type="NCBI Taxonomy" id="412755"/>
    <lineage>
        <taxon>unclassified sequences</taxon>
        <taxon>metagenomes</taxon>
        <taxon>ecological metagenomes</taxon>
    </lineage>
</organism>
<keyword evidence="1" id="KW-0175">Coiled coil</keyword>